<dbReference type="InterPro" id="IPR005158">
    <property type="entry name" value="BTAD"/>
</dbReference>
<dbReference type="Gene3D" id="1.25.40.10">
    <property type="entry name" value="Tetratricopeptide repeat domain"/>
    <property type="match status" value="1"/>
</dbReference>
<evidence type="ECO:0000259" key="6">
    <source>
        <dbReference type="PROSITE" id="PS51755"/>
    </source>
</evidence>
<evidence type="ECO:0000256" key="2">
    <source>
        <dbReference type="ARBA" id="ARBA00023015"/>
    </source>
</evidence>
<dbReference type="Gene3D" id="1.10.10.10">
    <property type="entry name" value="Winged helix-like DNA-binding domain superfamily/Winged helix DNA-binding domain"/>
    <property type="match status" value="1"/>
</dbReference>
<dbReference type="SMART" id="SM00862">
    <property type="entry name" value="Trans_reg_C"/>
    <property type="match status" value="1"/>
</dbReference>
<evidence type="ECO:0000256" key="4">
    <source>
        <dbReference type="ARBA" id="ARBA00023163"/>
    </source>
</evidence>
<keyword evidence="8" id="KW-1185">Reference proteome</keyword>
<name>A0ABQ3MIZ9_9PSEU</name>
<dbReference type="InterPro" id="IPR016032">
    <property type="entry name" value="Sig_transdc_resp-reg_C-effctor"/>
</dbReference>
<dbReference type="RefSeq" id="WP_191301344.1">
    <property type="nucleotide sequence ID" value="NZ_BNAR01000007.1"/>
</dbReference>
<keyword evidence="3 5" id="KW-0238">DNA-binding</keyword>
<dbReference type="CDD" id="cd15831">
    <property type="entry name" value="BTAD"/>
    <property type="match status" value="1"/>
</dbReference>
<dbReference type="PANTHER" id="PTHR35807">
    <property type="entry name" value="TRANSCRIPTIONAL REGULATOR REDD-RELATED"/>
    <property type="match status" value="1"/>
</dbReference>
<accession>A0ABQ3MIZ9</accession>
<dbReference type="SUPFAM" id="SSF48452">
    <property type="entry name" value="TPR-like"/>
    <property type="match status" value="1"/>
</dbReference>
<dbReference type="InterPro" id="IPR036388">
    <property type="entry name" value="WH-like_DNA-bd_sf"/>
</dbReference>
<dbReference type="Proteomes" id="UP000605568">
    <property type="component" value="Unassembled WGS sequence"/>
</dbReference>
<evidence type="ECO:0000313" key="7">
    <source>
        <dbReference type="EMBL" id="GHH46267.1"/>
    </source>
</evidence>
<evidence type="ECO:0000256" key="3">
    <source>
        <dbReference type="ARBA" id="ARBA00023125"/>
    </source>
</evidence>
<feature type="domain" description="OmpR/PhoB-type" evidence="6">
    <location>
        <begin position="1"/>
        <end position="91"/>
    </location>
</feature>
<keyword evidence="2" id="KW-0805">Transcription regulation</keyword>
<dbReference type="PANTHER" id="PTHR35807:SF1">
    <property type="entry name" value="TRANSCRIPTIONAL REGULATOR REDD"/>
    <property type="match status" value="1"/>
</dbReference>
<dbReference type="Pfam" id="PF00486">
    <property type="entry name" value="Trans_reg_C"/>
    <property type="match status" value="1"/>
</dbReference>
<sequence length="252" mass="28246">MKSCEFGLLGELSIDDGAVTLKAAKLRALLAALLLHAGRPVSQNDLVERVWDEPPSRASSTLQVYVVRLRHALGHVGSSIVRSSTGYRIDVEADQVDLHRFRRLVAHRVTDARTELGELREALSLWRGPALADITSEAMRFEADRIDEERLAAVERRIELEVELGAHRELVPELRALTRRHPLRERFAEFLMLALHRGGRSADALEVYRGVHRMFADELGVRPGRRLAELNAQILGGREIGPPSCLGPLNRR</sequence>
<keyword evidence="4" id="KW-0804">Transcription</keyword>
<dbReference type="EMBL" id="BNAR01000007">
    <property type="protein sequence ID" value="GHH46267.1"/>
    <property type="molecule type" value="Genomic_DNA"/>
</dbReference>
<dbReference type="Pfam" id="PF03704">
    <property type="entry name" value="BTAD"/>
    <property type="match status" value="1"/>
</dbReference>
<proteinExistence type="inferred from homology"/>
<dbReference type="SMART" id="SM01043">
    <property type="entry name" value="BTAD"/>
    <property type="match status" value="1"/>
</dbReference>
<gene>
    <name evidence="7" type="ORF">GCM10017774_48940</name>
</gene>
<dbReference type="InterPro" id="IPR011990">
    <property type="entry name" value="TPR-like_helical_dom_sf"/>
</dbReference>
<organism evidence="7 8">
    <name type="scientific">Lentzea cavernae</name>
    <dbReference type="NCBI Taxonomy" id="2020703"/>
    <lineage>
        <taxon>Bacteria</taxon>
        <taxon>Bacillati</taxon>
        <taxon>Actinomycetota</taxon>
        <taxon>Actinomycetes</taxon>
        <taxon>Pseudonocardiales</taxon>
        <taxon>Pseudonocardiaceae</taxon>
        <taxon>Lentzea</taxon>
    </lineage>
</organism>
<dbReference type="InterPro" id="IPR001867">
    <property type="entry name" value="OmpR/PhoB-type_DNA-bd"/>
</dbReference>
<comment type="caution">
    <text evidence="7">The sequence shown here is derived from an EMBL/GenBank/DDBJ whole genome shotgun (WGS) entry which is preliminary data.</text>
</comment>
<evidence type="ECO:0000313" key="8">
    <source>
        <dbReference type="Proteomes" id="UP000605568"/>
    </source>
</evidence>
<protein>
    <recommendedName>
        <fullName evidence="6">OmpR/PhoB-type domain-containing protein</fullName>
    </recommendedName>
</protein>
<dbReference type="SUPFAM" id="SSF46894">
    <property type="entry name" value="C-terminal effector domain of the bipartite response regulators"/>
    <property type="match status" value="1"/>
</dbReference>
<evidence type="ECO:0000256" key="5">
    <source>
        <dbReference type="PROSITE-ProRule" id="PRU01091"/>
    </source>
</evidence>
<reference evidence="8" key="1">
    <citation type="journal article" date="2019" name="Int. J. Syst. Evol. Microbiol.">
        <title>The Global Catalogue of Microorganisms (GCM) 10K type strain sequencing project: providing services to taxonomists for standard genome sequencing and annotation.</title>
        <authorList>
            <consortium name="The Broad Institute Genomics Platform"/>
            <consortium name="The Broad Institute Genome Sequencing Center for Infectious Disease"/>
            <person name="Wu L."/>
            <person name="Ma J."/>
        </authorList>
    </citation>
    <scope>NUCLEOTIDE SEQUENCE [LARGE SCALE GENOMIC DNA]</scope>
    <source>
        <strain evidence="8">CGMCC 4.7367</strain>
    </source>
</reference>
<dbReference type="PROSITE" id="PS51755">
    <property type="entry name" value="OMPR_PHOB"/>
    <property type="match status" value="1"/>
</dbReference>
<feature type="DNA-binding region" description="OmpR/PhoB-type" evidence="5">
    <location>
        <begin position="1"/>
        <end position="91"/>
    </location>
</feature>
<dbReference type="InterPro" id="IPR051677">
    <property type="entry name" value="AfsR-DnrI-RedD_regulator"/>
</dbReference>
<comment type="similarity">
    <text evidence="1">Belongs to the AfsR/DnrI/RedD regulatory family.</text>
</comment>
<evidence type="ECO:0000256" key="1">
    <source>
        <dbReference type="ARBA" id="ARBA00005820"/>
    </source>
</evidence>